<dbReference type="EMBL" id="JAVFKM010000005">
    <property type="protein sequence ID" value="MEF3114112.1"/>
    <property type="molecule type" value="Genomic_DNA"/>
</dbReference>
<gene>
    <name evidence="1" type="ORF">RB636_13050</name>
</gene>
<organism evidence="1 2">
    <name type="scientific">Streptomyces chrestomyceticus</name>
    <dbReference type="NCBI Taxonomy" id="68185"/>
    <lineage>
        <taxon>Bacteria</taxon>
        <taxon>Bacillati</taxon>
        <taxon>Actinomycetota</taxon>
        <taxon>Actinomycetes</taxon>
        <taxon>Kitasatosporales</taxon>
        <taxon>Streptomycetaceae</taxon>
        <taxon>Streptomyces</taxon>
    </lineage>
</organism>
<protein>
    <submittedName>
        <fullName evidence="1">Uncharacterized protein</fullName>
    </submittedName>
</protein>
<evidence type="ECO:0000313" key="2">
    <source>
        <dbReference type="Proteomes" id="UP001348265"/>
    </source>
</evidence>
<proteinExistence type="predicted"/>
<reference evidence="1 2" key="1">
    <citation type="submission" date="2023-08" db="EMBL/GenBank/DDBJ databases">
        <authorList>
            <person name="Sharma P."/>
            <person name="Verma V."/>
            <person name="Mohan M.K."/>
            <person name="Dubey A.K."/>
        </authorList>
    </citation>
    <scope>NUCLEOTIDE SEQUENCE [LARGE SCALE GENOMIC DNA]</scope>
    <source>
        <strain evidence="1 2">ADP4</strain>
    </source>
</reference>
<dbReference type="Proteomes" id="UP001348265">
    <property type="component" value="Unassembled WGS sequence"/>
</dbReference>
<keyword evidence="2" id="KW-1185">Reference proteome</keyword>
<name>A0ABU7WSK7_9ACTN</name>
<dbReference type="RefSeq" id="WP_331786657.1">
    <property type="nucleotide sequence ID" value="NZ_JAVFKM010000005.1"/>
</dbReference>
<comment type="caution">
    <text evidence="1">The sequence shown here is derived from an EMBL/GenBank/DDBJ whole genome shotgun (WGS) entry which is preliminary data.</text>
</comment>
<evidence type="ECO:0000313" key="1">
    <source>
        <dbReference type="EMBL" id="MEF3114112.1"/>
    </source>
</evidence>
<accession>A0ABU7WSK7</accession>
<sequence length="48" mass="5202">MLLLRTSLARLLTGEDGTGPALHRAEVHQAADVLAVQLQLPPFQAILR</sequence>